<feature type="transmembrane region" description="Helical" evidence="6">
    <location>
        <begin position="20"/>
        <end position="43"/>
    </location>
</feature>
<comment type="caution">
    <text evidence="8">The sequence shown here is derived from an EMBL/GenBank/DDBJ whole genome shotgun (WGS) entry which is preliminary data.</text>
</comment>
<dbReference type="GO" id="GO:0000271">
    <property type="term" value="P:polysaccharide biosynthetic process"/>
    <property type="evidence" value="ECO:0007669"/>
    <property type="project" value="InterPro"/>
</dbReference>
<feature type="transmembrane region" description="Helical" evidence="6">
    <location>
        <begin position="89"/>
        <end position="111"/>
    </location>
</feature>
<accession>A0A1G2FHM5</accession>
<proteinExistence type="inferred from homology"/>
<feature type="transmembrane region" description="Helical" evidence="6">
    <location>
        <begin position="49"/>
        <end position="68"/>
    </location>
</feature>
<evidence type="ECO:0000313" key="9">
    <source>
        <dbReference type="Proteomes" id="UP000177061"/>
    </source>
</evidence>
<gene>
    <name evidence="8" type="ORF">A3J64_02135</name>
</gene>
<dbReference type="InterPro" id="IPR051401">
    <property type="entry name" value="GtrA_CellWall_Glycosyl"/>
</dbReference>
<evidence type="ECO:0000256" key="3">
    <source>
        <dbReference type="ARBA" id="ARBA00022692"/>
    </source>
</evidence>
<dbReference type="PANTHER" id="PTHR38459:SF1">
    <property type="entry name" value="PROPHAGE BACTOPRENOL-LINKED GLUCOSE TRANSLOCASE HOMOLOG"/>
    <property type="match status" value="1"/>
</dbReference>
<sequence>MTMIKKIILKYPGLGQFFKFIVVGFMNTAIDFLVLNFLMWQTGIYQGKWIISLNAISFSIAISNSYFWNKYWTFRAKGPAVAPLEMSQFLIVSLIGTVINSGVIFGLTTYIPPAFGLGRELWPVSNALRSAAGWANFAKVMATGLSLIWNFLGYKFVVFRR</sequence>
<evidence type="ECO:0000313" key="8">
    <source>
        <dbReference type="EMBL" id="OGZ37579.1"/>
    </source>
</evidence>
<evidence type="ECO:0000256" key="4">
    <source>
        <dbReference type="ARBA" id="ARBA00022989"/>
    </source>
</evidence>
<evidence type="ECO:0000256" key="1">
    <source>
        <dbReference type="ARBA" id="ARBA00004141"/>
    </source>
</evidence>
<evidence type="ECO:0000256" key="2">
    <source>
        <dbReference type="ARBA" id="ARBA00009399"/>
    </source>
</evidence>
<dbReference type="InterPro" id="IPR007267">
    <property type="entry name" value="GtrA_DPMS_TM"/>
</dbReference>
<reference evidence="8 9" key="1">
    <citation type="journal article" date="2016" name="Nat. Commun.">
        <title>Thousands of microbial genomes shed light on interconnected biogeochemical processes in an aquifer system.</title>
        <authorList>
            <person name="Anantharaman K."/>
            <person name="Brown C.T."/>
            <person name="Hug L.A."/>
            <person name="Sharon I."/>
            <person name="Castelle C.J."/>
            <person name="Probst A.J."/>
            <person name="Thomas B.C."/>
            <person name="Singh A."/>
            <person name="Wilkins M.J."/>
            <person name="Karaoz U."/>
            <person name="Brodie E.L."/>
            <person name="Williams K.H."/>
            <person name="Hubbard S.S."/>
            <person name="Banfield J.F."/>
        </authorList>
    </citation>
    <scope>NUCLEOTIDE SEQUENCE [LARGE SCALE GENOMIC DNA]</scope>
</reference>
<feature type="domain" description="GtrA/DPMS transmembrane" evidence="7">
    <location>
        <begin position="19"/>
        <end position="159"/>
    </location>
</feature>
<dbReference type="Pfam" id="PF04138">
    <property type="entry name" value="GtrA_DPMS_TM"/>
    <property type="match status" value="1"/>
</dbReference>
<keyword evidence="3 6" id="KW-0812">Transmembrane</keyword>
<feature type="transmembrane region" description="Helical" evidence="6">
    <location>
        <begin position="131"/>
        <end position="152"/>
    </location>
</feature>
<comment type="subcellular location">
    <subcellularLocation>
        <location evidence="1">Membrane</location>
        <topology evidence="1">Multi-pass membrane protein</topology>
    </subcellularLocation>
</comment>
<comment type="similarity">
    <text evidence="2">Belongs to the GtrA family.</text>
</comment>
<protein>
    <recommendedName>
        <fullName evidence="7">GtrA/DPMS transmembrane domain-containing protein</fullName>
    </recommendedName>
</protein>
<dbReference type="GO" id="GO:0005886">
    <property type="term" value="C:plasma membrane"/>
    <property type="evidence" value="ECO:0007669"/>
    <property type="project" value="TreeGrafter"/>
</dbReference>
<dbReference type="STRING" id="1801997.A3J64_02135"/>
<dbReference type="PANTHER" id="PTHR38459">
    <property type="entry name" value="PROPHAGE BACTOPRENOL-LINKED GLUCOSE TRANSLOCASE HOMOLOG"/>
    <property type="match status" value="1"/>
</dbReference>
<evidence type="ECO:0000256" key="5">
    <source>
        <dbReference type="ARBA" id="ARBA00023136"/>
    </source>
</evidence>
<dbReference type="Proteomes" id="UP000177061">
    <property type="component" value="Unassembled WGS sequence"/>
</dbReference>
<evidence type="ECO:0000259" key="7">
    <source>
        <dbReference type="Pfam" id="PF04138"/>
    </source>
</evidence>
<organism evidence="8 9">
    <name type="scientific">Candidatus Portnoybacteria bacterium RIFCSPHIGHO2_12_FULL_38_9</name>
    <dbReference type="NCBI Taxonomy" id="1801997"/>
    <lineage>
        <taxon>Bacteria</taxon>
        <taxon>Candidatus Portnoyibacteriota</taxon>
    </lineage>
</organism>
<evidence type="ECO:0000256" key="6">
    <source>
        <dbReference type="SAM" id="Phobius"/>
    </source>
</evidence>
<name>A0A1G2FHM5_9BACT</name>
<dbReference type="EMBL" id="MHNB01000005">
    <property type="protein sequence ID" value="OGZ37579.1"/>
    <property type="molecule type" value="Genomic_DNA"/>
</dbReference>
<keyword evidence="5 6" id="KW-0472">Membrane</keyword>
<dbReference type="AlphaFoldDB" id="A0A1G2FHM5"/>
<keyword evidence="4 6" id="KW-1133">Transmembrane helix</keyword>